<feature type="transmembrane region" description="Helical" evidence="6">
    <location>
        <begin position="47"/>
        <end position="76"/>
    </location>
</feature>
<accession>A0A6I4LXJ9</accession>
<dbReference type="Pfam" id="PF01594">
    <property type="entry name" value="AI-2E_transport"/>
    <property type="match status" value="1"/>
</dbReference>
<keyword evidence="3 6" id="KW-0812">Transmembrane</keyword>
<feature type="transmembrane region" description="Helical" evidence="6">
    <location>
        <begin position="333"/>
        <end position="358"/>
    </location>
</feature>
<dbReference type="GO" id="GO:0016020">
    <property type="term" value="C:membrane"/>
    <property type="evidence" value="ECO:0007669"/>
    <property type="project" value="UniProtKB-SubCell"/>
</dbReference>
<evidence type="ECO:0000256" key="1">
    <source>
        <dbReference type="ARBA" id="ARBA00004141"/>
    </source>
</evidence>
<evidence type="ECO:0000256" key="4">
    <source>
        <dbReference type="ARBA" id="ARBA00022989"/>
    </source>
</evidence>
<dbReference type="OrthoDB" id="5761230at2"/>
<dbReference type="GO" id="GO:0055085">
    <property type="term" value="P:transmembrane transport"/>
    <property type="evidence" value="ECO:0007669"/>
    <property type="project" value="TreeGrafter"/>
</dbReference>
<sequence>MNDAATARPRKARVPRKQAEPVADVFREEVGPTEFYDPLVRSELKKAAVWIGMATFVVALIWLAQPILLIIGGLVLAAMFDGGARLLGRILPIPRGFRLTIVVLAVFGFIYWTFVFTGSELAAQAASLQAIIEAQVETLGNRIAASGFNISADDVKGFGTQILNSVGRVTAAVSSVVGTVTNMAMMLVLAIFIAAEPRMYERGVAWMLPLAEREHFYGTAEKIGRVLRRLMAGRLLGMAVEGFGTWILLSLGGVPMAALLGILTGLLAFLPNIGAIVSGALIILVGFSAGVDVGLYAVFVYFVVQMVDGYLIVPMVAKRAVDLAPALVLGAQILFGALFGILGLALADPIIAMIKVALERQSERNEARAVHQGP</sequence>
<dbReference type="InterPro" id="IPR002549">
    <property type="entry name" value="AI-2E-like"/>
</dbReference>
<evidence type="ECO:0000313" key="8">
    <source>
        <dbReference type="Proteomes" id="UP000471147"/>
    </source>
</evidence>
<organism evidence="7 8">
    <name type="scientific">Sphingorhabdus profundilacus</name>
    <dbReference type="NCBI Taxonomy" id="2509718"/>
    <lineage>
        <taxon>Bacteria</taxon>
        <taxon>Pseudomonadati</taxon>
        <taxon>Pseudomonadota</taxon>
        <taxon>Alphaproteobacteria</taxon>
        <taxon>Sphingomonadales</taxon>
        <taxon>Sphingomonadaceae</taxon>
        <taxon>Sphingorhabdus</taxon>
    </lineage>
</organism>
<dbReference type="AlphaFoldDB" id="A0A6I4LXJ9"/>
<dbReference type="Proteomes" id="UP000471147">
    <property type="component" value="Unassembled WGS sequence"/>
</dbReference>
<protein>
    <submittedName>
        <fullName evidence="7">AI-2E family transporter</fullName>
    </submittedName>
</protein>
<keyword evidence="5 6" id="KW-0472">Membrane</keyword>
<name>A0A6I4LXJ9_9SPHN</name>
<dbReference type="RefSeq" id="WP_160354217.1">
    <property type="nucleotide sequence ID" value="NZ_SDWJ01000002.1"/>
</dbReference>
<gene>
    <name evidence="7" type="ORF">EUU23_11340</name>
</gene>
<dbReference type="EMBL" id="SDWJ01000002">
    <property type="protein sequence ID" value="MVZ98287.1"/>
    <property type="molecule type" value="Genomic_DNA"/>
</dbReference>
<dbReference type="PANTHER" id="PTHR21716:SF62">
    <property type="entry name" value="TRANSPORT PROTEIN YDBI-RELATED"/>
    <property type="match status" value="1"/>
</dbReference>
<evidence type="ECO:0000313" key="7">
    <source>
        <dbReference type="EMBL" id="MVZ98287.1"/>
    </source>
</evidence>
<evidence type="ECO:0000256" key="2">
    <source>
        <dbReference type="ARBA" id="ARBA00009773"/>
    </source>
</evidence>
<evidence type="ECO:0000256" key="3">
    <source>
        <dbReference type="ARBA" id="ARBA00022692"/>
    </source>
</evidence>
<comment type="caution">
    <text evidence="7">The sequence shown here is derived from an EMBL/GenBank/DDBJ whole genome shotgun (WGS) entry which is preliminary data.</text>
</comment>
<comment type="similarity">
    <text evidence="2">Belongs to the autoinducer-2 exporter (AI-2E) (TC 2.A.86) family.</text>
</comment>
<dbReference type="PANTHER" id="PTHR21716">
    <property type="entry name" value="TRANSMEMBRANE PROTEIN"/>
    <property type="match status" value="1"/>
</dbReference>
<reference evidence="7 8" key="1">
    <citation type="submission" date="2019-01" db="EMBL/GenBank/DDBJ databases">
        <title>Sphingorhabdus lacus sp.nov., isolated from an oligotrophic freshwater lake.</title>
        <authorList>
            <person name="Park M."/>
        </authorList>
    </citation>
    <scope>NUCLEOTIDE SEQUENCE [LARGE SCALE GENOMIC DNA]</scope>
    <source>
        <strain evidence="7 8">IMCC26285</strain>
    </source>
</reference>
<proteinExistence type="inferred from homology"/>
<feature type="transmembrane region" description="Helical" evidence="6">
    <location>
        <begin position="96"/>
        <end position="114"/>
    </location>
</feature>
<feature type="transmembrane region" description="Helical" evidence="6">
    <location>
        <begin position="171"/>
        <end position="195"/>
    </location>
</feature>
<evidence type="ECO:0000256" key="5">
    <source>
        <dbReference type="ARBA" id="ARBA00023136"/>
    </source>
</evidence>
<evidence type="ECO:0000256" key="6">
    <source>
        <dbReference type="SAM" id="Phobius"/>
    </source>
</evidence>
<feature type="transmembrane region" description="Helical" evidence="6">
    <location>
        <begin position="235"/>
        <end position="260"/>
    </location>
</feature>
<comment type="subcellular location">
    <subcellularLocation>
        <location evidence="1">Membrane</location>
        <topology evidence="1">Multi-pass membrane protein</topology>
    </subcellularLocation>
</comment>
<keyword evidence="4 6" id="KW-1133">Transmembrane helix</keyword>
<keyword evidence="8" id="KW-1185">Reference proteome</keyword>